<dbReference type="EMBL" id="BMHC01000042">
    <property type="protein sequence ID" value="GGI34315.1"/>
    <property type="molecule type" value="Genomic_DNA"/>
</dbReference>
<dbReference type="Proteomes" id="UP000625079">
    <property type="component" value="Unassembled WGS sequence"/>
</dbReference>
<reference evidence="3 4" key="2">
    <citation type="submission" date="2018-06" db="EMBL/GenBank/DDBJ databases">
        <title>Comparative genomics of rhizobia nodulating Arachis hypogaea in China.</title>
        <authorList>
            <person name="Li Y."/>
        </authorList>
    </citation>
    <scope>NUCLEOTIDE SEQUENCE [LARGE SCALE GENOMIC DNA]</scope>
    <source>
        <strain evidence="3 4">CCBAU 51658</strain>
    </source>
</reference>
<feature type="compositionally biased region" description="Basic and acidic residues" evidence="1">
    <location>
        <begin position="19"/>
        <end position="28"/>
    </location>
</feature>
<dbReference type="EMBL" id="CP030057">
    <property type="protein sequence ID" value="QOZ59389.1"/>
    <property type="molecule type" value="Genomic_DNA"/>
</dbReference>
<feature type="region of interest" description="Disordered" evidence="1">
    <location>
        <begin position="1"/>
        <end position="66"/>
    </location>
</feature>
<name>A0A410V3T4_9BRAD</name>
<gene>
    <name evidence="2" type="ORF">GCM10010987_78780</name>
    <name evidence="3" type="ORF">XH86_12090</name>
</gene>
<sequence>MTSKTAAPRTSRDLPGPKTRIDSARETQEAVIEDAGETDDDTRDLLHGEGGTIDAPAQPGDLAKDD</sequence>
<reference evidence="2" key="1">
    <citation type="journal article" date="2014" name="Int. J. Syst. Evol. Microbiol.">
        <title>Complete genome sequence of Corynebacterium casei LMG S-19264T (=DSM 44701T), isolated from a smear-ripened cheese.</title>
        <authorList>
            <consortium name="US DOE Joint Genome Institute (JGI-PGF)"/>
            <person name="Walter F."/>
            <person name="Albersmeier A."/>
            <person name="Kalinowski J."/>
            <person name="Ruckert C."/>
        </authorList>
    </citation>
    <scope>NUCLEOTIDE SEQUENCE</scope>
    <source>
        <strain evidence="2">CGMCC 1.15034</strain>
    </source>
</reference>
<dbReference type="AlphaFoldDB" id="A0A410V3T4"/>
<feature type="compositionally biased region" description="Acidic residues" evidence="1">
    <location>
        <begin position="31"/>
        <end position="42"/>
    </location>
</feature>
<evidence type="ECO:0000313" key="2">
    <source>
        <dbReference type="EMBL" id="GGI34315.1"/>
    </source>
</evidence>
<evidence type="ECO:0000313" key="5">
    <source>
        <dbReference type="Proteomes" id="UP000625079"/>
    </source>
</evidence>
<dbReference type="Proteomes" id="UP000593880">
    <property type="component" value="Chromosome"/>
</dbReference>
<dbReference type="OrthoDB" id="8254518at2"/>
<proteinExistence type="predicted"/>
<evidence type="ECO:0000313" key="3">
    <source>
        <dbReference type="EMBL" id="QOZ59389.1"/>
    </source>
</evidence>
<dbReference type="RefSeq" id="WP_128965008.1">
    <property type="nucleotide sequence ID" value="NZ_BMHC01000042.1"/>
</dbReference>
<evidence type="ECO:0000313" key="4">
    <source>
        <dbReference type="Proteomes" id="UP000593880"/>
    </source>
</evidence>
<reference evidence="2" key="3">
    <citation type="submission" date="2022-12" db="EMBL/GenBank/DDBJ databases">
        <authorList>
            <person name="Sun Q."/>
            <person name="Zhou Y."/>
        </authorList>
    </citation>
    <scope>NUCLEOTIDE SEQUENCE</scope>
    <source>
        <strain evidence="2">CGMCC 1.15034</strain>
    </source>
</reference>
<keyword evidence="4" id="KW-1185">Reference proteome</keyword>
<evidence type="ECO:0000256" key="1">
    <source>
        <dbReference type="SAM" id="MobiDB-lite"/>
    </source>
</evidence>
<organism evidence="2 5">
    <name type="scientific">Bradyrhizobium guangdongense</name>
    <dbReference type="NCBI Taxonomy" id="1325090"/>
    <lineage>
        <taxon>Bacteria</taxon>
        <taxon>Pseudomonadati</taxon>
        <taxon>Pseudomonadota</taxon>
        <taxon>Alphaproteobacteria</taxon>
        <taxon>Hyphomicrobiales</taxon>
        <taxon>Nitrobacteraceae</taxon>
        <taxon>Bradyrhizobium</taxon>
    </lineage>
</organism>
<accession>A0A410V3T4</accession>
<protein>
    <submittedName>
        <fullName evidence="2">Uncharacterized protein</fullName>
    </submittedName>
</protein>